<dbReference type="OrthoDB" id="4968544at2759"/>
<feature type="domain" description="Non-canonical purine NTP phosphatase/PRRC1" evidence="5">
    <location>
        <begin position="150"/>
        <end position="264"/>
    </location>
</feature>
<feature type="compositionally biased region" description="Polar residues" evidence="4">
    <location>
        <begin position="1"/>
        <end position="10"/>
    </location>
</feature>
<dbReference type="InterPro" id="IPR026533">
    <property type="entry name" value="NTPase/PRRC1"/>
</dbReference>
<comment type="subcellular location">
    <subcellularLocation>
        <location evidence="1">Golgi apparatus</location>
    </subcellularLocation>
</comment>
<comment type="similarity">
    <text evidence="2">Belongs to the PRRC1 family.</text>
</comment>
<evidence type="ECO:0000313" key="7">
    <source>
        <dbReference type="Proteomes" id="UP000183832"/>
    </source>
</evidence>
<dbReference type="STRING" id="568069.A0A1J1HU89"/>
<dbReference type="GO" id="GO:0034237">
    <property type="term" value="F:protein kinase A regulatory subunit binding"/>
    <property type="evidence" value="ECO:0007669"/>
    <property type="project" value="TreeGrafter"/>
</dbReference>
<reference evidence="6 7" key="1">
    <citation type="submission" date="2015-04" db="EMBL/GenBank/DDBJ databases">
        <authorList>
            <person name="Syromyatnikov M.Y."/>
            <person name="Popov V.N."/>
        </authorList>
    </citation>
    <scope>NUCLEOTIDE SEQUENCE [LARGE SCALE GENOMIC DNA]</scope>
</reference>
<dbReference type="PANTHER" id="PTHR23276">
    <property type="entry name" value="PROTEIN PRRC1"/>
    <property type="match status" value="1"/>
</dbReference>
<feature type="compositionally biased region" description="Basic and acidic residues" evidence="4">
    <location>
        <begin position="30"/>
        <end position="43"/>
    </location>
</feature>
<dbReference type="Gene3D" id="3.90.950.10">
    <property type="match status" value="1"/>
</dbReference>
<keyword evidence="3" id="KW-0333">Golgi apparatus</keyword>
<dbReference type="InterPro" id="IPR026534">
    <property type="entry name" value="PRRC1"/>
</dbReference>
<dbReference type="InterPro" id="IPR029001">
    <property type="entry name" value="ITPase-like_fam"/>
</dbReference>
<dbReference type="Pfam" id="PF01931">
    <property type="entry name" value="NTPase_I-T"/>
    <property type="match status" value="1"/>
</dbReference>
<keyword evidence="7" id="KW-1185">Reference proteome</keyword>
<dbReference type="EMBL" id="CVRI01000020">
    <property type="protein sequence ID" value="CRK91122.1"/>
    <property type="molecule type" value="Genomic_DNA"/>
</dbReference>
<gene>
    <name evidence="6" type="primary">putative Protein PRRC1</name>
    <name evidence="6" type="ORF">CLUMA_CG004810</name>
</gene>
<feature type="compositionally biased region" description="Basic and acidic residues" evidence="4">
    <location>
        <begin position="71"/>
        <end position="81"/>
    </location>
</feature>
<dbReference type="GO" id="GO:0005794">
    <property type="term" value="C:Golgi apparatus"/>
    <property type="evidence" value="ECO:0007669"/>
    <property type="project" value="UniProtKB-SubCell"/>
</dbReference>
<evidence type="ECO:0000256" key="4">
    <source>
        <dbReference type="SAM" id="MobiDB-lite"/>
    </source>
</evidence>
<feature type="region of interest" description="Disordered" evidence="4">
    <location>
        <begin position="1"/>
        <end position="81"/>
    </location>
</feature>
<dbReference type="Proteomes" id="UP000183832">
    <property type="component" value="Unassembled WGS sequence"/>
</dbReference>
<sequence length="346" mass="38676">MSDKINSLITNIPPPTELPTFVLQNQSNTAEKEIESPPSKEKFNPVIPIEKNFTVPTPTSTASAETPPTPDDPKNEEQKPTQEDIAQVFLPLTDGVKNSVIFGWMKDTVKSGLKSGMQITKESIDKVVTTLDPQMAQLIYSGGNTEIVVASSNDDKITSVREAFQEIFGRATVYGHKSHAKTIANQPVGFENAELAAKERINCVRTNEAFVDKVIVSVENFIVEIYKNQWFDLGLIMLSDPISDVTLKVFTQMTYIPLSVIISLESETDKNYEKKETGYATTVGAAMGRELNTPHYDWHKTYTSIDRFDMIKDAAKSLASIYKRELSAKAQKKIQKDVDQEKEEEK</sequence>
<dbReference type="PANTHER" id="PTHR23276:SF2">
    <property type="entry name" value="PROTEIN PRRC1"/>
    <property type="match status" value="1"/>
</dbReference>
<dbReference type="SUPFAM" id="SSF52972">
    <property type="entry name" value="ITPase-like"/>
    <property type="match status" value="1"/>
</dbReference>
<proteinExistence type="inferred from homology"/>
<evidence type="ECO:0000256" key="3">
    <source>
        <dbReference type="ARBA" id="ARBA00023034"/>
    </source>
</evidence>
<organism evidence="6 7">
    <name type="scientific">Clunio marinus</name>
    <dbReference type="NCBI Taxonomy" id="568069"/>
    <lineage>
        <taxon>Eukaryota</taxon>
        <taxon>Metazoa</taxon>
        <taxon>Ecdysozoa</taxon>
        <taxon>Arthropoda</taxon>
        <taxon>Hexapoda</taxon>
        <taxon>Insecta</taxon>
        <taxon>Pterygota</taxon>
        <taxon>Neoptera</taxon>
        <taxon>Endopterygota</taxon>
        <taxon>Diptera</taxon>
        <taxon>Nematocera</taxon>
        <taxon>Chironomoidea</taxon>
        <taxon>Chironomidae</taxon>
        <taxon>Clunio</taxon>
    </lineage>
</organism>
<name>A0A1J1HU89_9DIPT</name>
<evidence type="ECO:0000313" key="6">
    <source>
        <dbReference type="EMBL" id="CRK91122.1"/>
    </source>
</evidence>
<feature type="compositionally biased region" description="Low complexity" evidence="4">
    <location>
        <begin position="54"/>
        <end position="66"/>
    </location>
</feature>
<evidence type="ECO:0000259" key="5">
    <source>
        <dbReference type="Pfam" id="PF01931"/>
    </source>
</evidence>
<evidence type="ECO:0000256" key="2">
    <source>
        <dbReference type="ARBA" id="ARBA00010298"/>
    </source>
</evidence>
<accession>A0A1J1HU89</accession>
<evidence type="ECO:0000256" key="1">
    <source>
        <dbReference type="ARBA" id="ARBA00004555"/>
    </source>
</evidence>
<dbReference type="AlphaFoldDB" id="A0A1J1HU89"/>
<protein>
    <submittedName>
        <fullName evidence="6">CLUMA_CG004810, isoform A</fullName>
    </submittedName>
</protein>